<protein>
    <submittedName>
        <fullName evidence="2">Uncharacterized protein</fullName>
    </submittedName>
</protein>
<reference evidence="2 3" key="1">
    <citation type="journal article" date="2014" name="Genome Announc.">
        <title>Genome Sequence and Methylome of Soil Bacterium Gemmatirosa kalamazoonensis KBS708T, a Member of the Rarely Cultivated Gemmatimonadetes Phylum.</title>
        <authorList>
            <person name="Debruyn J.M."/>
            <person name="Radosevich M."/>
            <person name="Wommack K.E."/>
            <person name="Polson S.W."/>
            <person name="Hauser L.J."/>
            <person name="Fawaz M.N."/>
            <person name="Korlach J."/>
            <person name="Tsai Y.C."/>
        </authorList>
    </citation>
    <scope>NUCLEOTIDE SEQUENCE [LARGE SCALE GENOMIC DNA]</scope>
    <source>
        <strain evidence="2 3">KBS708</strain>
        <plasmid evidence="3">Plasmid 1</plasmid>
    </source>
</reference>
<dbReference type="Proteomes" id="UP000019151">
    <property type="component" value="Plasmid 1"/>
</dbReference>
<evidence type="ECO:0000313" key="2">
    <source>
        <dbReference type="EMBL" id="AHG92507.1"/>
    </source>
</evidence>
<proteinExistence type="predicted"/>
<sequence>MTDTRAVAPQPADRPAAGRERRRHHHLRDLIDEMLASLRAAANRDLFTPQERADAETQLAAIMERVHAEAVNLGGRPEHADRGAAT</sequence>
<dbReference type="EMBL" id="CP007129">
    <property type="protein sequence ID" value="AHG92507.1"/>
    <property type="molecule type" value="Genomic_DNA"/>
</dbReference>
<dbReference type="AlphaFoldDB" id="W0RPT8"/>
<feature type="region of interest" description="Disordered" evidence="1">
    <location>
        <begin position="1"/>
        <end position="24"/>
    </location>
</feature>
<name>W0RPT8_9BACT</name>
<evidence type="ECO:0000256" key="1">
    <source>
        <dbReference type="SAM" id="MobiDB-lite"/>
    </source>
</evidence>
<geneLocation type="plasmid" evidence="2 3">
    <name>1</name>
</geneLocation>
<keyword evidence="2" id="KW-0614">Plasmid</keyword>
<dbReference type="HOGENOM" id="CLU_2493453_0_0_0"/>
<gene>
    <name evidence="2" type="ORF">J421_4972</name>
</gene>
<accession>W0RPT8</accession>
<dbReference type="KEGG" id="gba:J421_4972"/>
<organism evidence="2 3">
    <name type="scientific">Gemmatirosa kalamazoonensis</name>
    <dbReference type="NCBI Taxonomy" id="861299"/>
    <lineage>
        <taxon>Bacteria</taxon>
        <taxon>Pseudomonadati</taxon>
        <taxon>Gemmatimonadota</taxon>
        <taxon>Gemmatimonadia</taxon>
        <taxon>Gemmatimonadales</taxon>
        <taxon>Gemmatimonadaceae</taxon>
        <taxon>Gemmatirosa</taxon>
    </lineage>
</organism>
<keyword evidence="3" id="KW-1185">Reference proteome</keyword>
<dbReference type="RefSeq" id="WP_025413846.1">
    <property type="nucleotide sequence ID" value="NZ_CP007129.1"/>
</dbReference>
<dbReference type="InParanoid" id="W0RPT8"/>
<evidence type="ECO:0000313" key="3">
    <source>
        <dbReference type="Proteomes" id="UP000019151"/>
    </source>
</evidence>